<comment type="caution">
    <text evidence="1">The sequence shown here is derived from an EMBL/GenBank/DDBJ whole genome shotgun (WGS) entry which is preliminary data.</text>
</comment>
<dbReference type="Proteomes" id="UP000266841">
    <property type="component" value="Unassembled WGS sequence"/>
</dbReference>
<sequence length="135" mass="14884">EIGLTAWTDNKMMVSRPMSKDLSPSDLVGRCVCPRSIARDVGDKAMNKMLSIENDAALVTLKGSFESILRLILKYGLCRDLQLAVPNLGLVLPRVPRLCDCDIGSMVPWLRKLACGYDFAIANCYFVRSPGTFIA</sequence>
<dbReference type="eggNOG" id="ENOG502T24C">
    <property type="taxonomic scope" value="Eukaryota"/>
</dbReference>
<organism evidence="1 2">
    <name type="scientific">Thalassiosira oceanica</name>
    <name type="common">Marine diatom</name>
    <dbReference type="NCBI Taxonomy" id="159749"/>
    <lineage>
        <taxon>Eukaryota</taxon>
        <taxon>Sar</taxon>
        <taxon>Stramenopiles</taxon>
        <taxon>Ochrophyta</taxon>
        <taxon>Bacillariophyta</taxon>
        <taxon>Coscinodiscophyceae</taxon>
        <taxon>Thalassiosirophycidae</taxon>
        <taxon>Thalassiosirales</taxon>
        <taxon>Thalassiosiraceae</taxon>
        <taxon>Thalassiosira</taxon>
    </lineage>
</organism>
<reference evidence="1 2" key="1">
    <citation type="journal article" date="2012" name="Genome Biol.">
        <title>Genome and low-iron response of an oceanic diatom adapted to chronic iron limitation.</title>
        <authorList>
            <person name="Lommer M."/>
            <person name="Specht M."/>
            <person name="Roy A.S."/>
            <person name="Kraemer L."/>
            <person name="Andreson R."/>
            <person name="Gutowska M.A."/>
            <person name="Wolf J."/>
            <person name="Bergner S.V."/>
            <person name="Schilhabel M.B."/>
            <person name="Klostermeier U.C."/>
            <person name="Beiko R.G."/>
            <person name="Rosenstiel P."/>
            <person name="Hippler M."/>
            <person name="Laroche J."/>
        </authorList>
    </citation>
    <scope>NUCLEOTIDE SEQUENCE [LARGE SCALE GENOMIC DNA]</scope>
    <source>
        <strain evidence="1 2">CCMP1005</strain>
    </source>
</reference>
<evidence type="ECO:0000313" key="2">
    <source>
        <dbReference type="Proteomes" id="UP000266841"/>
    </source>
</evidence>
<evidence type="ECO:0000313" key="1">
    <source>
        <dbReference type="EMBL" id="EJK48700.1"/>
    </source>
</evidence>
<proteinExistence type="predicted"/>
<keyword evidence="2" id="KW-1185">Reference proteome</keyword>
<accession>K0R773</accession>
<feature type="non-terminal residue" evidence="1">
    <location>
        <position position="1"/>
    </location>
</feature>
<dbReference type="EMBL" id="AGNL01045520">
    <property type="protein sequence ID" value="EJK48700.1"/>
    <property type="molecule type" value="Genomic_DNA"/>
</dbReference>
<gene>
    <name evidence="1" type="ORF">THAOC_32480</name>
</gene>
<dbReference type="AlphaFoldDB" id="K0R773"/>
<protein>
    <submittedName>
        <fullName evidence="1">Uncharacterized protein</fullName>
    </submittedName>
</protein>
<name>K0R773_THAOC</name>